<dbReference type="SUPFAM" id="SSF53474">
    <property type="entry name" value="alpha/beta-Hydrolases"/>
    <property type="match status" value="1"/>
</dbReference>
<dbReference type="Pfam" id="PF00756">
    <property type="entry name" value="Esterase"/>
    <property type="match status" value="1"/>
</dbReference>
<dbReference type="SUPFAM" id="SSF81296">
    <property type="entry name" value="E set domains"/>
    <property type="match status" value="1"/>
</dbReference>
<reference evidence="6" key="1">
    <citation type="journal article" date="1998" name="J. Bacteriol.">
        <title>IroN, a novel outer membrane siderophore receptor characteristic of Salmonella enterica.</title>
        <authorList>
            <person name="Baumler A.J."/>
            <person name="Norris T.L."/>
            <person name="Lasco T."/>
            <person name="Voight W."/>
            <person name="Reissbrodt R."/>
            <person name="Rabsch W."/>
            <person name="Heffron F."/>
        </authorList>
    </citation>
    <scope>NUCLEOTIDE SEQUENCE</scope>
    <source>
        <strain evidence="6">AJB70</strain>
    </source>
</reference>
<dbReference type="GO" id="GO:0005737">
    <property type="term" value="C:cytoplasm"/>
    <property type="evidence" value="ECO:0007669"/>
    <property type="project" value="UniProtKB-SubCell"/>
</dbReference>
<keyword evidence="2" id="KW-0963">Cytoplasm</keyword>
<dbReference type="GO" id="GO:0005506">
    <property type="term" value="F:iron ion binding"/>
    <property type="evidence" value="ECO:0007669"/>
    <property type="project" value="InterPro"/>
</dbReference>
<dbReference type="ESTHER" id="salty-IROD">
    <property type="family name" value="A85-IroE-IroD-Fes-Yiel"/>
</dbReference>
<dbReference type="InterPro" id="IPR013783">
    <property type="entry name" value="Ig-like_fold"/>
</dbReference>
<dbReference type="GO" id="GO:0006826">
    <property type="term" value="P:iron ion transport"/>
    <property type="evidence" value="ECO:0007669"/>
    <property type="project" value="InterPro"/>
</dbReference>
<evidence type="ECO:0000256" key="4">
    <source>
        <dbReference type="ARBA" id="ARBA00024201"/>
    </source>
</evidence>
<protein>
    <submittedName>
        <fullName evidence="6">Ferric enterochelin esterase homolog</fullName>
    </submittedName>
</protein>
<feature type="domain" description="Enterochelin esterase N-terminal" evidence="5">
    <location>
        <begin position="56"/>
        <end position="169"/>
    </location>
</feature>
<sequence length="422" mass="46212">MRLSPPVAPVAIQTATRLRRQLAAGSQVDASHFWREANSLALPLVTAINGADIEREVTFLWRAASPLRGVYVRLNRVTDKDNVARYDDATATTDIWHLTLRLPASYCGSYTMVEIPPKTPDETVLQLGSRFASLVGKADPLNSTPGINVRGNAQESVLALDHAPAQEEWSGVRLTPGSFSPQNIGSPGQRRGVRLYLPDVPVEQPLGLLVLTDGEIWFDHLGVSAAIDAAIRSGRIAPVAVLGVDNINARERVAILGGRRELVLDIAERLLPTLRAKYPERQWADRTQTVLAGQSLGGVTALMAARHAPESFGLVLSHSPSMWWTPDNRNRPPHFSAEERSWVSEHVLSAPSPAVRTHLCVGSLEGSTVPQVKQLHEKLRAAGVESHCCVYTGGHDYAWWRGALIDGLRLLPRIKLHLPKRI</sequence>
<dbReference type="InterPro" id="IPR014756">
    <property type="entry name" value="Ig_E-set"/>
</dbReference>
<dbReference type="PANTHER" id="PTHR48098">
    <property type="entry name" value="ENTEROCHELIN ESTERASE-RELATED"/>
    <property type="match status" value="1"/>
</dbReference>
<keyword evidence="3" id="KW-0378">Hydrolase</keyword>
<evidence type="ECO:0000256" key="2">
    <source>
        <dbReference type="ARBA" id="ARBA00022490"/>
    </source>
</evidence>
<evidence type="ECO:0000256" key="3">
    <source>
        <dbReference type="ARBA" id="ARBA00022801"/>
    </source>
</evidence>
<dbReference type="InterPro" id="IPR029058">
    <property type="entry name" value="AB_hydrolase_fold"/>
</dbReference>
<dbReference type="Gene3D" id="2.60.40.10">
    <property type="entry name" value="Immunoglobulins"/>
    <property type="match status" value="1"/>
</dbReference>
<dbReference type="Gene3D" id="3.40.50.1820">
    <property type="entry name" value="alpha/beta hydrolase"/>
    <property type="match status" value="1"/>
</dbReference>
<dbReference type="PANTHER" id="PTHR48098:SF3">
    <property type="entry name" value="IRON(III) ENTEROBACTIN ESTERASE"/>
    <property type="match status" value="1"/>
</dbReference>
<organism evidence="6">
    <name type="scientific">Salmonella enterica</name>
    <name type="common">Salmonella choleraesuis</name>
    <dbReference type="NCBI Taxonomy" id="28901"/>
    <lineage>
        <taxon>Bacteria</taxon>
        <taxon>Pseudomonadati</taxon>
        <taxon>Pseudomonadota</taxon>
        <taxon>Gammaproteobacteria</taxon>
        <taxon>Enterobacterales</taxon>
        <taxon>Enterobacteriaceae</taxon>
        <taxon>Salmonella</taxon>
    </lineage>
</organism>
<dbReference type="InterPro" id="IPR050583">
    <property type="entry name" value="Mycobacterial_A85_antigen"/>
</dbReference>
<comment type="subcellular location">
    <subcellularLocation>
        <location evidence="1">Cytoplasm</location>
    </subcellularLocation>
</comment>
<gene>
    <name evidence="6" type="primary">iroD</name>
</gene>
<dbReference type="EMBL" id="U97227">
    <property type="protein sequence ID" value="AAC46181.1"/>
    <property type="molecule type" value="Genomic_DNA"/>
</dbReference>
<dbReference type="InterPro" id="IPR021764">
    <property type="entry name" value="Enterochelin_esterase_N"/>
</dbReference>
<dbReference type="AlphaFoldDB" id="O54505"/>
<accession>O54505</accession>
<evidence type="ECO:0000313" key="6">
    <source>
        <dbReference type="EMBL" id="AAC46181.1"/>
    </source>
</evidence>
<name>O54505_SALER</name>
<dbReference type="GO" id="GO:0008849">
    <property type="term" value="F:enterochelin esterase activity"/>
    <property type="evidence" value="ECO:0007669"/>
    <property type="project" value="InterPro"/>
</dbReference>
<dbReference type="InterPro" id="IPR000801">
    <property type="entry name" value="Esterase-like"/>
</dbReference>
<proteinExistence type="inferred from homology"/>
<evidence type="ECO:0000259" key="5">
    <source>
        <dbReference type="Pfam" id="PF11806"/>
    </source>
</evidence>
<comment type="similarity">
    <text evidence="4">Belongs to the Fes family.</text>
</comment>
<evidence type="ECO:0000256" key="1">
    <source>
        <dbReference type="ARBA" id="ARBA00004496"/>
    </source>
</evidence>
<dbReference type="Pfam" id="PF11806">
    <property type="entry name" value="Enterochelin_N"/>
    <property type="match status" value="1"/>
</dbReference>